<name>A0AAW4Q6H0_RALPI</name>
<dbReference type="InterPro" id="IPR012441">
    <property type="entry name" value="DUF1643"/>
</dbReference>
<sequence length="184" mass="20031">MPERKTVSAAIPAWTEQNAYFSGEKHRVWLRRQLSMFGVPVAFILHNPSTADAVDNDPTARRGVGFANSLGASDLIIVNAATGVATDANELAQMEDPIGPMADEALQVAAEFCLSRGGVLIAAWGTPKGKASTRRLMDARFNDILRLNLPLHALRITSSGYPEHPLYLPAELRPVPWRYSIPVA</sequence>
<dbReference type="EMBL" id="QGBI01000014">
    <property type="protein sequence ID" value="MBX3891373.1"/>
    <property type="molecule type" value="Genomic_DNA"/>
</dbReference>
<evidence type="ECO:0000313" key="1">
    <source>
        <dbReference type="EMBL" id="MBX3891373.1"/>
    </source>
</evidence>
<dbReference type="Proteomes" id="UP001199322">
    <property type="component" value="Unassembled WGS sequence"/>
</dbReference>
<organism evidence="1 2">
    <name type="scientific">Ralstonia pickettii</name>
    <name type="common">Burkholderia pickettii</name>
    <dbReference type="NCBI Taxonomy" id="329"/>
    <lineage>
        <taxon>Bacteria</taxon>
        <taxon>Pseudomonadati</taxon>
        <taxon>Pseudomonadota</taxon>
        <taxon>Betaproteobacteria</taxon>
        <taxon>Burkholderiales</taxon>
        <taxon>Burkholderiaceae</taxon>
        <taxon>Ralstonia</taxon>
    </lineage>
</organism>
<dbReference type="AlphaFoldDB" id="A0AAW4Q6H0"/>
<proteinExistence type="predicted"/>
<reference evidence="1" key="1">
    <citation type="submission" date="2018-06" db="EMBL/GenBank/DDBJ databases">
        <authorList>
            <person name="O'Rourke A."/>
        </authorList>
    </citation>
    <scope>NUCLEOTIDE SEQUENCE</scope>
    <source>
        <strain evidence="1">132550021-3</strain>
    </source>
</reference>
<comment type="caution">
    <text evidence="1">The sequence shown here is derived from an EMBL/GenBank/DDBJ whole genome shotgun (WGS) entry which is preliminary data.</text>
</comment>
<evidence type="ECO:0000313" key="2">
    <source>
        <dbReference type="Proteomes" id="UP001199322"/>
    </source>
</evidence>
<accession>A0AAW4Q6H0</accession>
<gene>
    <name evidence="1" type="ORF">DEE74_16030</name>
</gene>
<dbReference type="Pfam" id="PF07799">
    <property type="entry name" value="DUF1643"/>
    <property type="match status" value="1"/>
</dbReference>
<protein>
    <submittedName>
        <fullName evidence="1">DUF1643 domain-containing protein</fullName>
    </submittedName>
</protein>